<gene>
    <name evidence="9" type="ORF">KDW_47920</name>
</gene>
<feature type="binding site" evidence="6">
    <location>
        <position position="41"/>
    </location>
    <ligand>
        <name>ATP</name>
        <dbReference type="ChEBI" id="CHEBI:30616"/>
    </ligand>
</feature>
<dbReference type="RefSeq" id="WP_151758340.1">
    <property type="nucleotide sequence ID" value="NZ_BKZW01000002.1"/>
</dbReference>
<dbReference type="InterPro" id="IPR020472">
    <property type="entry name" value="WD40_PAC1"/>
</dbReference>
<reference evidence="9 10" key="1">
    <citation type="submission" date="2019-10" db="EMBL/GenBank/DDBJ databases">
        <title>Dictyobacter vulcani sp. nov., within the class Ktedonobacteria, isolated from soil of volcanic Mt. Zao.</title>
        <authorList>
            <person name="Zheng Y."/>
            <person name="Wang C.M."/>
            <person name="Sakai Y."/>
            <person name="Abe K."/>
            <person name="Yokota A."/>
            <person name="Yabe S."/>
        </authorList>
    </citation>
    <scope>NUCLEOTIDE SEQUENCE [LARGE SCALE GENOMIC DNA]</scope>
    <source>
        <strain evidence="9 10">W12</strain>
    </source>
</reference>
<keyword evidence="1 5" id="KW-0853">WD repeat</keyword>
<evidence type="ECO:0000259" key="8">
    <source>
        <dbReference type="PROSITE" id="PS50011"/>
    </source>
</evidence>
<feature type="region of interest" description="Disordered" evidence="7">
    <location>
        <begin position="296"/>
        <end position="318"/>
    </location>
</feature>
<dbReference type="InterPro" id="IPR036322">
    <property type="entry name" value="WD40_repeat_dom_sf"/>
</dbReference>
<dbReference type="CDD" id="cd00200">
    <property type="entry name" value="WD40"/>
    <property type="match status" value="1"/>
</dbReference>
<feature type="repeat" description="WD" evidence="5">
    <location>
        <begin position="363"/>
        <end position="404"/>
    </location>
</feature>
<keyword evidence="3 6" id="KW-0547">Nucleotide-binding</keyword>
<keyword evidence="4 6" id="KW-0067">ATP-binding</keyword>
<dbReference type="CDD" id="cd14014">
    <property type="entry name" value="STKc_PknB_like"/>
    <property type="match status" value="1"/>
</dbReference>
<evidence type="ECO:0000256" key="6">
    <source>
        <dbReference type="PROSITE-ProRule" id="PRU10141"/>
    </source>
</evidence>
<dbReference type="SUPFAM" id="SSF50978">
    <property type="entry name" value="WD40 repeat-like"/>
    <property type="match status" value="1"/>
</dbReference>
<dbReference type="PROSITE" id="PS00678">
    <property type="entry name" value="WD_REPEATS_1"/>
    <property type="match status" value="1"/>
</dbReference>
<evidence type="ECO:0000256" key="1">
    <source>
        <dbReference type="ARBA" id="ARBA00022574"/>
    </source>
</evidence>
<dbReference type="SUPFAM" id="SSF56112">
    <property type="entry name" value="Protein kinase-like (PK-like)"/>
    <property type="match status" value="1"/>
</dbReference>
<dbReference type="InterPro" id="IPR011659">
    <property type="entry name" value="WD40"/>
</dbReference>
<evidence type="ECO:0000256" key="4">
    <source>
        <dbReference type="ARBA" id="ARBA00022840"/>
    </source>
</evidence>
<protein>
    <recommendedName>
        <fullName evidence="8">Protein kinase domain-containing protein</fullName>
    </recommendedName>
</protein>
<accession>A0A5J4KVT1</accession>
<dbReference type="PANTHER" id="PTHR22847:SF637">
    <property type="entry name" value="WD REPEAT DOMAIN 5B"/>
    <property type="match status" value="1"/>
</dbReference>
<dbReference type="Pfam" id="PF00400">
    <property type="entry name" value="WD40"/>
    <property type="match status" value="5"/>
</dbReference>
<dbReference type="Pfam" id="PF00069">
    <property type="entry name" value="Pkinase"/>
    <property type="match status" value="1"/>
</dbReference>
<evidence type="ECO:0000256" key="5">
    <source>
        <dbReference type="PROSITE-ProRule" id="PRU00221"/>
    </source>
</evidence>
<evidence type="ECO:0000256" key="3">
    <source>
        <dbReference type="ARBA" id="ARBA00022741"/>
    </source>
</evidence>
<comment type="caution">
    <text evidence="9">The sequence shown here is derived from an EMBL/GenBank/DDBJ whole genome shotgun (WGS) entry which is preliminary data.</text>
</comment>
<feature type="repeat" description="WD" evidence="5">
    <location>
        <begin position="556"/>
        <end position="597"/>
    </location>
</feature>
<dbReference type="SMART" id="SM00220">
    <property type="entry name" value="S_TKc"/>
    <property type="match status" value="1"/>
</dbReference>
<dbReference type="PROSITE" id="PS00107">
    <property type="entry name" value="PROTEIN_KINASE_ATP"/>
    <property type="match status" value="1"/>
</dbReference>
<dbReference type="Gene3D" id="1.10.510.10">
    <property type="entry name" value="Transferase(Phosphotransferase) domain 1"/>
    <property type="match status" value="1"/>
</dbReference>
<dbReference type="PROSITE" id="PS50294">
    <property type="entry name" value="WD_REPEATS_REGION"/>
    <property type="match status" value="5"/>
</dbReference>
<name>A0A5J4KVT1_9CHLR</name>
<dbReference type="InterPro" id="IPR000719">
    <property type="entry name" value="Prot_kinase_dom"/>
</dbReference>
<dbReference type="GO" id="GO:0005524">
    <property type="term" value="F:ATP binding"/>
    <property type="evidence" value="ECO:0007669"/>
    <property type="project" value="UniProtKB-UniRule"/>
</dbReference>
<dbReference type="InterPro" id="IPR011009">
    <property type="entry name" value="Kinase-like_dom_sf"/>
</dbReference>
<dbReference type="Pfam" id="PF07676">
    <property type="entry name" value="PD40"/>
    <property type="match status" value="1"/>
</dbReference>
<dbReference type="PROSITE" id="PS50011">
    <property type="entry name" value="PROTEIN_KINASE_DOM"/>
    <property type="match status" value="1"/>
</dbReference>
<feature type="repeat" description="WD" evidence="5">
    <location>
        <begin position="597"/>
        <end position="631"/>
    </location>
</feature>
<sequence>MSSYPGKQLGNYRLIRLLGEGAFARVYLGEHIYLGTQAAIKVLKMEAANGSMDGFYIEARNIARLIHPHIVRVLDFGVEGTTPFLVLDYASSGTLRQRHPNGTPVPLAVVVSYIKQIAEALQYAHDEKLIHRDIKPENILLGRRNEVLLSDFGIALLMQTVQAQNIQDVAGTLPYMAPEQIQGQPRQASDQYSLGIMAYEWLTGYRPFYGSITEVVAQQLSIAPSSLREKVPTLPEAVEQVVFTALAKDYNRRFGSIQAFATALEQASRLATPDSAQLEKTTVPVMPTVIVPPARKETESQLRSQMSGGKPQPPGTRVCSYQGHQHRISALSWSPNGKRIVSASHEKLIQVWDTTTGKPQQTFQDPATEVRLVAWSTDGLRIASAGSDGQVHIWNAGTGRSLLTYAGHHGHNSIHALAWSPIQPVIASAASDGTVHVWDATTSKQLTIYRGHRNSVHTLAWTPPGPASTQGHGYHIVSGGEDTSLQTWEAFTGKQIAFYAGPPAPIMGAAWSPAIYPAFTSPGPGSQTNKSSRVGCGRLDGMIQMWDTTSHQEVLSYRYPAPISVIAWSPDGRRFAYASEDTMVEVWDTTTNLKLLTFSHSAPIRVLVWSPDGKYIATGGDDTKIHIWTAP</sequence>
<feature type="repeat" description="WD" evidence="5">
    <location>
        <begin position="321"/>
        <end position="362"/>
    </location>
</feature>
<dbReference type="PRINTS" id="PR00320">
    <property type="entry name" value="GPROTEINBRPT"/>
</dbReference>
<dbReference type="AlphaFoldDB" id="A0A5J4KVT1"/>
<evidence type="ECO:0000256" key="7">
    <source>
        <dbReference type="SAM" id="MobiDB-lite"/>
    </source>
</evidence>
<dbReference type="InterPro" id="IPR019775">
    <property type="entry name" value="WD40_repeat_CS"/>
</dbReference>
<dbReference type="PANTHER" id="PTHR22847">
    <property type="entry name" value="WD40 REPEAT PROTEIN"/>
    <property type="match status" value="1"/>
</dbReference>
<organism evidence="9 10">
    <name type="scientific">Dictyobacter vulcani</name>
    <dbReference type="NCBI Taxonomy" id="2607529"/>
    <lineage>
        <taxon>Bacteria</taxon>
        <taxon>Bacillati</taxon>
        <taxon>Chloroflexota</taxon>
        <taxon>Ktedonobacteria</taxon>
        <taxon>Ktedonobacterales</taxon>
        <taxon>Dictyobacteraceae</taxon>
        <taxon>Dictyobacter</taxon>
    </lineage>
</organism>
<dbReference type="PROSITE" id="PS00108">
    <property type="entry name" value="PROTEIN_KINASE_ST"/>
    <property type="match status" value="1"/>
</dbReference>
<dbReference type="InterPro" id="IPR001680">
    <property type="entry name" value="WD40_rpt"/>
</dbReference>
<dbReference type="InterPro" id="IPR008271">
    <property type="entry name" value="Ser/Thr_kinase_AS"/>
</dbReference>
<dbReference type="Gene3D" id="2.130.10.10">
    <property type="entry name" value="YVTN repeat-like/Quinoprotein amine dehydrogenase"/>
    <property type="match status" value="3"/>
</dbReference>
<feature type="repeat" description="WD" evidence="5">
    <location>
        <begin position="412"/>
        <end position="448"/>
    </location>
</feature>
<dbReference type="PROSITE" id="PS50082">
    <property type="entry name" value="WD_REPEATS_2"/>
    <property type="match status" value="6"/>
</dbReference>
<dbReference type="Gene3D" id="3.30.200.20">
    <property type="entry name" value="Phosphorylase Kinase, domain 1"/>
    <property type="match status" value="1"/>
</dbReference>
<dbReference type="EMBL" id="BKZW01000002">
    <property type="protein sequence ID" value="GER90630.1"/>
    <property type="molecule type" value="Genomic_DNA"/>
</dbReference>
<dbReference type="InterPro" id="IPR015943">
    <property type="entry name" value="WD40/YVTN_repeat-like_dom_sf"/>
</dbReference>
<feature type="repeat" description="WD" evidence="5">
    <location>
        <begin position="449"/>
        <end position="498"/>
    </location>
</feature>
<keyword evidence="10" id="KW-1185">Reference proteome</keyword>
<feature type="domain" description="Protein kinase" evidence="8">
    <location>
        <begin position="12"/>
        <end position="270"/>
    </location>
</feature>
<dbReference type="Proteomes" id="UP000326912">
    <property type="component" value="Unassembled WGS sequence"/>
</dbReference>
<evidence type="ECO:0000256" key="2">
    <source>
        <dbReference type="ARBA" id="ARBA00022737"/>
    </source>
</evidence>
<keyword evidence="2" id="KW-0677">Repeat</keyword>
<dbReference type="InterPro" id="IPR017441">
    <property type="entry name" value="Protein_kinase_ATP_BS"/>
</dbReference>
<dbReference type="GO" id="GO:0004672">
    <property type="term" value="F:protein kinase activity"/>
    <property type="evidence" value="ECO:0007669"/>
    <property type="project" value="InterPro"/>
</dbReference>
<evidence type="ECO:0000313" key="9">
    <source>
        <dbReference type="EMBL" id="GER90630.1"/>
    </source>
</evidence>
<dbReference type="SMART" id="SM00320">
    <property type="entry name" value="WD40"/>
    <property type="match status" value="7"/>
</dbReference>
<proteinExistence type="predicted"/>
<evidence type="ECO:0000313" key="10">
    <source>
        <dbReference type="Proteomes" id="UP000326912"/>
    </source>
</evidence>